<keyword evidence="4" id="KW-0460">Magnesium</keyword>
<keyword evidence="2" id="KW-0479">Metal-binding</keyword>
<reference evidence="6 7" key="1">
    <citation type="submission" date="2020-04" db="EMBL/GenBank/DDBJ databases">
        <title>Collinsella sp. KGMB02528 nov., an anaerobic actinobacterium isolated from human feces.</title>
        <authorList>
            <person name="Han K.-I."/>
            <person name="Eom M.K."/>
            <person name="Kim J.-S."/>
            <person name="Lee K.C."/>
            <person name="Suh M.K."/>
            <person name="Park S.-H."/>
            <person name="Lee J.H."/>
            <person name="Kang S.W."/>
            <person name="Park J.-E."/>
            <person name="Oh B.S."/>
            <person name="Yu S.Y."/>
            <person name="Choi S.-H."/>
            <person name="Lee D.H."/>
            <person name="Yoon H."/>
            <person name="Kim B.-Y."/>
            <person name="Lee J.H."/>
            <person name="Lee J.-S."/>
        </authorList>
    </citation>
    <scope>NUCLEOTIDE SEQUENCE [LARGE SCALE GENOMIC DNA]</scope>
    <source>
        <strain evidence="6 7">KGMB02528</strain>
    </source>
</reference>
<evidence type="ECO:0000256" key="4">
    <source>
        <dbReference type="ARBA" id="ARBA00022842"/>
    </source>
</evidence>
<name>A0A7X9UAM1_9ACTN</name>
<dbReference type="SUPFAM" id="SSF88723">
    <property type="entry name" value="PIN domain-like"/>
    <property type="match status" value="1"/>
</dbReference>
<sequence>MLDDQTLLDANAVLRYLLEDIEAQATKVEQAIIRGAEVTIEVLAECVYVLEGVYHVPRQRVNESLCILLDEASCRRKNVAIEALSLYSASSFDFVDCVLAAESDAGRRDVLTFDKKLSKLIKTLDETSYVR</sequence>
<feature type="domain" description="PIN" evidence="5">
    <location>
        <begin position="7"/>
        <end position="120"/>
    </location>
</feature>
<dbReference type="InterPro" id="IPR002716">
    <property type="entry name" value="PIN_dom"/>
</dbReference>
<dbReference type="GO" id="GO:0016787">
    <property type="term" value="F:hydrolase activity"/>
    <property type="evidence" value="ECO:0007669"/>
    <property type="project" value="UniProtKB-KW"/>
</dbReference>
<protein>
    <submittedName>
        <fullName evidence="6">Type II toxin-antitoxin system VapC family toxin</fullName>
    </submittedName>
</protein>
<dbReference type="InterPro" id="IPR029060">
    <property type="entry name" value="PIN-like_dom_sf"/>
</dbReference>
<proteinExistence type="predicted"/>
<dbReference type="GO" id="GO:0004518">
    <property type="term" value="F:nuclease activity"/>
    <property type="evidence" value="ECO:0007669"/>
    <property type="project" value="UniProtKB-KW"/>
</dbReference>
<dbReference type="Gene3D" id="3.40.50.1010">
    <property type="entry name" value="5'-nuclease"/>
    <property type="match status" value="1"/>
</dbReference>
<evidence type="ECO:0000259" key="5">
    <source>
        <dbReference type="Pfam" id="PF01850"/>
    </source>
</evidence>
<keyword evidence="7" id="KW-1185">Reference proteome</keyword>
<organism evidence="6 7">
    <name type="scientific">Collinsella acetigenes</name>
    <dbReference type="NCBI Taxonomy" id="2713419"/>
    <lineage>
        <taxon>Bacteria</taxon>
        <taxon>Bacillati</taxon>
        <taxon>Actinomycetota</taxon>
        <taxon>Coriobacteriia</taxon>
        <taxon>Coriobacteriales</taxon>
        <taxon>Coriobacteriaceae</taxon>
        <taxon>Collinsella</taxon>
    </lineage>
</organism>
<evidence type="ECO:0000256" key="3">
    <source>
        <dbReference type="ARBA" id="ARBA00022801"/>
    </source>
</evidence>
<dbReference type="Pfam" id="PF01850">
    <property type="entry name" value="PIN"/>
    <property type="match status" value="1"/>
</dbReference>
<gene>
    <name evidence="6" type="ORF">HF320_00765</name>
</gene>
<dbReference type="EMBL" id="JABBCP010000001">
    <property type="protein sequence ID" value="NMF54870.1"/>
    <property type="molecule type" value="Genomic_DNA"/>
</dbReference>
<dbReference type="AlphaFoldDB" id="A0A7X9UAM1"/>
<accession>A0A7X9UAM1</accession>
<comment type="caution">
    <text evidence="6">The sequence shown here is derived from an EMBL/GenBank/DDBJ whole genome shotgun (WGS) entry which is preliminary data.</text>
</comment>
<evidence type="ECO:0000256" key="2">
    <source>
        <dbReference type="ARBA" id="ARBA00022723"/>
    </source>
</evidence>
<keyword evidence="1" id="KW-0540">Nuclease</keyword>
<evidence type="ECO:0000256" key="1">
    <source>
        <dbReference type="ARBA" id="ARBA00022722"/>
    </source>
</evidence>
<dbReference type="GO" id="GO:0046872">
    <property type="term" value="F:metal ion binding"/>
    <property type="evidence" value="ECO:0007669"/>
    <property type="project" value="UniProtKB-KW"/>
</dbReference>
<dbReference type="RefSeq" id="WP_022386745.1">
    <property type="nucleotide sequence ID" value="NZ_JABBCP010000001.1"/>
</dbReference>
<evidence type="ECO:0000313" key="7">
    <source>
        <dbReference type="Proteomes" id="UP000546970"/>
    </source>
</evidence>
<dbReference type="Proteomes" id="UP000546970">
    <property type="component" value="Unassembled WGS sequence"/>
</dbReference>
<evidence type="ECO:0000313" key="6">
    <source>
        <dbReference type="EMBL" id="NMF54870.1"/>
    </source>
</evidence>
<keyword evidence="3" id="KW-0378">Hydrolase</keyword>